<evidence type="ECO:0000256" key="5">
    <source>
        <dbReference type="SAM" id="Phobius"/>
    </source>
</evidence>
<organism evidence="7 8">
    <name type="scientific">Falsiroseomonas frigidaquae</name>
    <dbReference type="NCBI Taxonomy" id="487318"/>
    <lineage>
        <taxon>Bacteria</taxon>
        <taxon>Pseudomonadati</taxon>
        <taxon>Pseudomonadota</taxon>
        <taxon>Alphaproteobacteria</taxon>
        <taxon>Acetobacterales</taxon>
        <taxon>Roseomonadaceae</taxon>
        <taxon>Falsiroseomonas</taxon>
    </lineage>
</organism>
<keyword evidence="4 5" id="KW-0472">Membrane</keyword>
<evidence type="ECO:0000313" key="8">
    <source>
        <dbReference type="Proteomes" id="UP000765160"/>
    </source>
</evidence>
<dbReference type="Pfam" id="PF04335">
    <property type="entry name" value="VirB8"/>
    <property type="match status" value="1"/>
</dbReference>
<sequence length="249" mass="27514">MSAATGFPPESSRAALVPSGQLAEDYARVLAAHEAELARDRRRQRGHLVLASTFGLATLALAGALVAAMPLKRVVPVFVHINSDGTYTTTVNQSDVPQSLREATMASTLWLYVSAVERFNTATHADDQQIVFMLSDRATGDTFQARTDARSPESPWRRFGSRTTVRIERISEGLGCASGGACLGRDPDAYVVRFRRIEKTEGQREVVTQRQASIRFQLVPEIPAWQRVTYNPLGLQVVEYSWTDEGSMR</sequence>
<reference evidence="7 8" key="1">
    <citation type="submission" date="2020-03" db="EMBL/GenBank/DDBJ databases">
        <title>Roseomonas selenitidurans sp. nov. isolated from soil.</title>
        <authorList>
            <person name="Liu H."/>
        </authorList>
    </citation>
    <scope>NUCLEOTIDE SEQUENCE [LARGE SCALE GENOMIC DNA]</scope>
    <source>
        <strain evidence="7 8">JCM 15073</strain>
    </source>
</reference>
<dbReference type="InterPro" id="IPR007430">
    <property type="entry name" value="VirB8"/>
</dbReference>
<feature type="transmembrane region" description="Helical" evidence="5">
    <location>
        <begin position="48"/>
        <end position="71"/>
    </location>
</feature>
<dbReference type="CDD" id="cd16424">
    <property type="entry name" value="VirB8"/>
    <property type="match status" value="1"/>
</dbReference>
<comment type="caution">
    <text evidence="7">The sequence shown here is derived from an EMBL/GenBank/DDBJ whole genome shotgun (WGS) entry which is preliminary data.</text>
</comment>
<feature type="domain" description="Bacterial virulence protein VirB8" evidence="6">
    <location>
        <begin position="34"/>
        <end position="245"/>
    </location>
</feature>
<dbReference type="EMBL" id="JAAVTX010000010">
    <property type="protein sequence ID" value="NKE48559.1"/>
    <property type="molecule type" value="Genomic_DNA"/>
</dbReference>
<evidence type="ECO:0000256" key="2">
    <source>
        <dbReference type="ARBA" id="ARBA00022692"/>
    </source>
</evidence>
<evidence type="ECO:0000259" key="6">
    <source>
        <dbReference type="Pfam" id="PF04335"/>
    </source>
</evidence>
<keyword evidence="2 5" id="KW-0812">Transmembrane</keyword>
<dbReference type="Proteomes" id="UP000765160">
    <property type="component" value="Unassembled WGS sequence"/>
</dbReference>
<protein>
    <recommendedName>
        <fullName evidence="6">Bacterial virulence protein VirB8 domain-containing protein</fullName>
    </recommendedName>
</protein>
<evidence type="ECO:0000256" key="3">
    <source>
        <dbReference type="ARBA" id="ARBA00022989"/>
    </source>
</evidence>
<dbReference type="Gene3D" id="3.10.450.230">
    <property type="entry name" value="VirB8 protein"/>
    <property type="match status" value="1"/>
</dbReference>
<comment type="subcellular location">
    <subcellularLocation>
        <location evidence="1">Membrane</location>
        <topology evidence="1">Single-pass membrane protein</topology>
    </subcellularLocation>
</comment>
<accession>A0ABX1F8L1</accession>
<dbReference type="InterPro" id="IPR032710">
    <property type="entry name" value="NTF2-like_dom_sf"/>
</dbReference>
<name>A0ABX1F8L1_9PROT</name>
<keyword evidence="8" id="KW-1185">Reference proteome</keyword>
<proteinExistence type="predicted"/>
<evidence type="ECO:0000256" key="1">
    <source>
        <dbReference type="ARBA" id="ARBA00004167"/>
    </source>
</evidence>
<dbReference type="RefSeq" id="WP_168055053.1">
    <property type="nucleotide sequence ID" value="NZ_JAATJR010000010.1"/>
</dbReference>
<evidence type="ECO:0000256" key="4">
    <source>
        <dbReference type="ARBA" id="ARBA00023136"/>
    </source>
</evidence>
<gene>
    <name evidence="7" type="ORF">HB662_27575</name>
</gene>
<dbReference type="SUPFAM" id="SSF54427">
    <property type="entry name" value="NTF2-like"/>
    <property type="match status" value="1"/>
</dbReference>
<keyword evidence="3 5" id="KW-1133">Transmembrane helix</keyword>
<evidence type="ECO:0000313" key="7">
    <source>
        <dbReference type="EMBL" id="NKE48559.1"/>
    </source>
</evidence>